<dbReference type="FunFam" id="1.20.1260.10:FF:000001">
    <property type="entry name" value="Non-heme ferritin"/>
    <property type="match status" value="1"/>
</dbReference>
<dbReference type="InterPro" id="IPR012347">
    <property type="entry name" value="Ferritin-like"/>
</dbReference>
<dbReference type="GO" id="GO:0016301">
    <property type="term" value="F:kinase activity"/>
    <property type="evidence" value="ECO:0007669"/>
    <property type="project" value="UniProtKB-KW"/>
</dbReference>
<dbReference type="InterPro" id="IPR009040">
    <property type="entry name" value="Ferritin-like_diiron"/>
</dbReference>
<dbReference type="Gene3D" id="1.20.1260.10">
    <property type="match status" value="1"/>
</dbReference>
<evidence type="ECO:0000256" key="5">
    <source>
        <dbReference type="ARBA" id="ARBA00023004"/>
    </source>
</evidence>
<dbReference type="EC" id="1.16.3.2" evidence="8"/>
<keyword evidence="8" id="KW-0963">Cytoplasm</keyword>
<dbReference type="STRING" id="363331.RM51_10815"/>
<dbReference type="PANTHER" id="PTHR11431">
    <property type="entry name" value="FERRITIN"/>
    <property type="match status" value="1"/>
</dbReference>
<accession>A0A0B4D226</accession>
<dbReference type="OrthoDB" id="9801481at2"/>
<dbReference type="AlphaFoldDB" id="A0A0B4D226"/>
<name>A0A0B4D226_9FLAO</name>
<evidence type="ECO:0000256" key="3">
    <source>
        <dbReference type="ARBA" id="ARBA00022723"/>
    </source>
</evidence>
<dbReference type="CDD" id="cd01055">
    <property type="entry name" value="Nonheme_Ferritin"/>
    <property type="match status" value="1"/>
</dbReference>
<feature type="binding site" evidence="7">
    <location>
        <position position="21"/>
    </location>
    <ligand>
        <name>Fe cation</name>
        <dbReference type="ChEBI" id="CHEBI:24875"/>
        <label>1</label>
    </ligand>
</feature>
<comment type="similarity">
    <text evidence="1 8">Belongs to the ferritin family. Prokaryotic subfamily.</text>
</comment>
<protein>
    <recommendedName>
        <fullName evidence="8">Ferritin</fullName>
        <ecNumber evidence="8">1.16.3.2</ecNumber>
    </recommendedName>
</protein>
<dbReference type="SUPFAM" id="SSF47240">
    <property type="entry name" value="Ferritin-like"/>
    <property type="match status" value="1"/>
</dbReference>
<dbReference type="GO" id="GO:0042802">
    <property type="term" value="F:identical protein binding"/>
    <property type="evidence" value="ECO:0007669"/>
    <property type="project" value="UniProtKB-ARBA"/>
</dbReference>
<keyword evidence="4" id="KW-0560">Oxidoreductase</keyword>
<reference evidence="10 11" key="1">
    <citation type="submission" date="2014-12" db="EMBL/GenBank/DDBJ databases">
        <title>Genome sequencing of Chryseobacterium taiwanense TPW19.</title>
        <authorList>
            <person name="Tan P.W."/>
            <person name="Chan K.-G."/>
        </authorList>
    </citation>
    <scope>NUCLEOTIDE SEQUENCE [LARGE SCALE GENOMIC DNA]</scope>
    <source>
        <strain evidence="10 11">TPW19</strain>
    </source>
</reference>
<keyword evidence="10" id="KW-0808">Transferase</keyword>
<dbReference type="InterPro" id="IPR009078">
    <property type="entry name" value="Ferritin-like_SF"/>
</dbReference>
<dbReference type="GO" id="GO:0008198">
    <property type="term" value="F:ferrous iron binding"/>
    <property type="evidence" value="ECO:0007669"/>
    <property type="project" value="TreeGrafter"/>
</dbReference>
<comment type="subcellular location">
    <subcellularLocation>
        <location evidence="8">Cytoplasm</location>
    </subcellularLocation>
</comment>
<feature type="domain" description="Ferritin-like diiron" evidence="9">
    <location>
        <begin position="4"/>
        <end position="149"/>
    </location>
</feature>
<dbReference type="InterPro" id="IPR001519">
    <property type="entry name" value="Ferritin"/>
</dbReference>
<proteinExistence type="inferred from homology"/>
<keyword evidence="11" id="KW-1185">Reference proteome</keyword>
<dbReference type="InterPro" id="IPR041719">
    <property type="entry name" value="Ferritin_prok"/>
</dbReference>
<dbReference type="PANTHER" id="PTHR11431:SF127">
    <property type="entry name" value="BACTERIAL NON-HEME FERRITIN"/>
    <property type="match status" value="1"/>
</dbReference>
<feature type="binding site" evidence="7">
    <location>
        <position position="131"/>
    </location>
    <ligand>
        <name>Fe cation</name>
        <dbReference type="ChEBI" id="CHEBI:24875"/>
        <label>1</label>
    </ligand>
</feature>
<comment type="function">
    <text evidence="8">Iron-storage protein.</text>
</comment>
<evidence type="ECO:0000256" key="7">
    <source>
        <dbReference type="PIRSR" id="PIRSR601519-1"/>
    </source>
</evidence>
<evidence type="ECO:0000256" key="6">
    <source>
        <dbReference type="ARBA" id="ARBA00054546"/>
    </source>
</evidence>
<evidence type="ECO:0000313" key="10">
    <source>
        <dbReference type="EMBL" id="KIC62682.1"/>
    </source>
</evidence>
<organism evidence="10 11">
    <name type="scientific">Chryseobacterium taiwanense</name>
    <dbReference type="NCBI Taxonomy" id="363331"/>
    <lineage>
        <taxon>Bacteria</taxon>
        <taxon>Pseudomonadati</taxon>
        <taxon>Bacteroidota</taxon>
        <taxon>Flavobacteriia</taxon>
        <taxon>Flavobacteriales</taxon>
        <taxon>Weeksellaceae</taxon>
        <taxon>Chryseobacterium group</taxon>
        <taxon>Chryseobacterium</taxon>
    </lineage>
</organism>
<dbReference type="GO" id="GO:0006826">
    <property type="term" value="P:iron ion transport"/>
    <property type="evidence" value="ECO:0007669"/>
    <property type="project" value="InterPro"/>
</dbReference>
<evidence type="ECO:0000313" key="11">
    <source>
        <dbReference type="Proteomes" id="UP000031167"/>
    </source>
</evidence>
<dbReference type="Pfam" id="PF00210">
    <property type="entry name" value="Ferritin"/>
    <property type="match status" value="1"/>
</dbReference>
<keyword evidence="10" id="KW-0418">Kinase</keyword>
<dbReference type="Proteomes" id="UP000031167">
    <property type="component" value="Unassembled WGS sequence"/>
</dbReference>
<dbReference type="GO" id="GO:0006879">
    <property type="term" value="P:intracellular iron ion homeostasis"/>
    <property type="evidence" value="ECO:0007669"/>
    <property type="project" value="UniProtKB-KW"/>
</dbReference>
<evidence type="ECO:0000259" key="9">
    <source>
        <dbReference type="PROSITE" id="PS50905"/>
    </source>
</evidence>
<evidence type="ECO:0000256" key="2">
    <source>
        <dbReference type="ARBA" id="ARBA00022434"/>
    </source>
</evidence>
<keyword evidence="3 7" id="KW-0479">Metal-binding</keyword>
<dbReference type="GO" id="GO:0005829">
    <property type="term" value="C:cytosol"/>
    <property type="evidence" value="ECO:0007669"/>
    <property type="project" value="TreeGrafter"/>
</dbReference>
<comment type="caution">
    <text evidence="10">The sequence shown here is derived from an EMBL/GenBank/DDBJ whole genome shotgun (WGS) entry which is preliminary data.</text>
</comment>
<evidence type="ECO:0000256" key="8">
    <source>
        <dbReference type="RuleBase" id="RU361145"/>
    </source>
</evidence>
<dbReference type="PROSITE" id="PS50905">
    <property type="entry name" value="FERRITIN_LIKE"/>
    <property type="match status" value="1"/>
</dbReference>
<keyword evidence="5 7" id="KW-0408">Iron</keyword>
<dbReference type="GO" id="GO:0008199">
    <property type="term" value="F:ferric iron binding"/>
    <property type="evidence" value="ECO:0007669"/>
    <property type="project" value="InterPro"/>
</dbReference>
<dbReference type="RefSeq" id="WP_039368978.1">
    <property type="nucleotide sequence ID" value="NZ_JWTA01000008.1"/>
</dbReference>
<keyword evidence="2 8" id="KW-0409">Iron storage</keyword>
<feature type="binding site" evidence="7">
    <location>
        <position position="54"/>
    </location>
    <ligand>
        <name>Fe cation</name>
        <dbReference type="ChEBI" id="CHEBI:24875"/>
        <label>1</label>
    </ligand>
</feature>
<sequence length="183" mass="20769">MNTKRISVQLETALSTQMNVEDLQSRVYLSYGIWATDQGYDGIGNFLFRHAQEERNHSIKFMEYILNRGGKPKVEAIPSPGKDPKSLSDCFNSVFKHEVDNTEKIYALVDLALTEKDWATWNFLQWFVKEQIEEETLAMDLIDKLKIAGGDQASDESLFTLDKTLAEMPDEAKLAQTATGENP</sequence>
<dbReference type="GO" id="GO:0004322">
    <property type="term" value="F:ferroxidase activity"/>
    <property type="evidence" value="ECO:0007669"/>
    <property type="project" value="TreeGrafter"/>
</dbReference>
<dbReference type="EMBL" id="JWTA01000008">
    <property type="protein sequence ID" value="KIC62682.1"/>
    <property type="molecule type" value="Genomic_DNA"/>
</dbReference>
<evidence type="ECO:0000256" key="1">
    <source>
        <dbReference type="ARBA" id="ARBA00006950"/>
    </source>
</evidence>
<comment type="catalytic activity">
    <reaction evidence="8">
        <text>4 Fe(2+) + O2 + 6 H2O = 4 iron(III) oxide-hydroxide + 12 H(+)</text>
        <dbReference type="Rhea" id="RHEA:11972"/>
        <dbReference type="ChEBI" id="CHEBI:15377"/>
        <dbReference type="ChEBI" id="CHEBI:15378"/>
        <dbReference type="ChEBI" id="CHEBI:15379"/>
        <dbReference type="ChEBI" id="CHEBI:29033"/>
        <dbReference type="ChEBI" id="CHEBI:78619"/>
        <dbReference type="EC" id="1.16.3.2"/>
    </reaction>
</comment>
<dbReference type="InterPro" id="IPR008331">
    <property type="entry name" value="Ferritin_DPS_dom"/>
</dbReference>
<evidence type="ECO:0000256" key="4">
    <source>
        <dbReference type="ARBA" id="ARBA00023002"/>
    </source>
</evidence>
<feature type="binding site" evidence="7">
    <location>
        <position position="57"/>
    </location>
    <ligand>
        <name>Fe cation</name>
        <dbReference type="ChEBI" id="CHEBI:24875"/>
        <label>1</label>
    </ligand>
</feature>
<comment type="function">
    <text evidence="6">May alleviate iron toxicity in the presence of oxygen.</text>
</comment>
<gene>
    <name evidence="10" type="ORF">RM51_10815</name>
</gene>
<feature type="binding site" evidence="7">
    <location>
        <position position="98"/>
    </location>
    <ligand>
        <name>Fe cation</name>
        <dbReference type="ChEBI" id="CHEBI:24875"/>
        <label>1</label>
    </ligand>
</feature>